<sequence>MPKPVEIMGLQLKNPILVAAGPWARDGVSIQRCLDAGASAVITETVTLEANNNICPRLYFKDGRTFNTKLYSHLHLEQWEDEVEKVSKKDGKLIFSIWGASASELSYLAKKVECLGADAIEISISAPIGTRNQAIHNHSPYTQDCIKAVVDVVDIPVMVKLSYEAAISPDFTRSIADAGVTAVSAIDALKGLMGVRIADRKAEMPTYGGYTGGQIRPVALATTATLKQYTSFQICSVGGIVNYEHILEFLMLGAQAVQLASVIQLEGYDVIGQVLRDLEGWLASQGIDDYAEMRGSALASLSPFEDISPAPLTARLTEECRESCDVCLRGCIYHAINRDERGDIRIVPSVCTGCGWCVARCPLNKLKLCWE</sequence>
<dbReference type="PANTHER" id="PTHR43073">
    <property type="entry name" value="DIHYDROPYRIMIDINE DEHYDROGENASE [NADP(+)]"/>
    <property type="match status" value="1"/>
</dbReference>
<dbReference type="Proteomes" id="UP000186400">
    <property type="component" value="Unassembled WGS sequence"/>
</dbReference>
<evidence type="ECO:0000313" key="14">
    <source>
        <dbReference type="EMBL" id="SIQ94145.1"/>
    </source>
</evidence>
<keyword evidence="3" id="KW-0560">Oxidoreductase</keyword>
<feature type="domain" description="4Fe-4S ferredoxin-type" evidence="13">
    <location>
        <begin position="342"/>
        <end position="371"/>
    </location>
</feature>
<dbReference type="GO" id="GO:0046872">
    <property type="term" value="F:metal ion binding"/>
    <property type="evidence" value="ECO:0007669"/>
    <property type="project" value="UniProtKB-KW"/>
</dbReference>
<evidence type="ECO:0000256" key="9">
    <source>
        <dbReference type="ARBA" id="ARBA00048792"/>
    </source>
</evidence>
<evidence type="ECO:0000256" key="10">
    <source>
        <dbReference type="ARBA" id="ARBA00049578"/>
    </source>
</evidence>
<proteinExistence type="inferred from homology"/>
<dbReference type="AlphaFoldDB" id="A0A1N6WVU8"/>
<dbReference type="GO" id="GO:0051536">
    <property type="term" value="F:iron-sulfur cluster binding"/>
    <property type="evidence" value="ECO:0007669"/>
    <property type="project" value="UniProtKB-KW"/>
</dbReference>
<protein>
    <recommendedName>
        <fullName evidence="12">dihydrouracil dehydrogenase (NAD(+))</fullName>
        <ecNumber evidence="12">1.3.1.1</ecNumber>
    </recommendedName>
    <alternativeName>
        <fullName evidence="7">Dihydrothymine dehydrogenase</fullName>
    </alternativeName>
    <alternativeName>
        <fullName evidence="6">Dihydrouracil dehydrogenase</fullName>
    </alternativeName>
</protein>
<evidence type="ECO:0000256" key="12">
    <source>
        <dbReference type="ARBA" id="ARBA00049728"/>
    </source>
</evidence>
<organism evidence="14 15">
    <name type="scientific">Alkalispirochaeta americana</name>
    <dbReference type="NCBI Taxonomy" id="159291"/>
    <lineage>
        <taxon>Bacteria</taxon>
        <taxon>Pseudomonadati</taxon>
        <taxon>Spirochaetota</taxon>
        <taxon>Spirochaetia</taxon>
        <taxon>Spirochaetales</taxon>
        <taxon>Spirochaetaceae</taxon>
        <taxon>Alkalispirochaeta</taxon>
    </lineage>
</organism>
<dbReference type="GO" id="GO:0050661">
    <property type="term" value="F:NADP binding"/>
    <property type="evidence" value="ECO:0007669"/>
    <property type="project" value="TreeGrafter"/>
</dbReference>
<comment type="similarity">
    <text evidence="1">Belongs to the dihydropyrimidine dehydrogenase family.</text>
</comment>
<evidence type="ECO:0000256" key="4">
    <source>
        <dbReference type="ARBA" id="ARBA00023004"/>
    </source>
</evidence>
<gene>
    <name evidence="14" type="ORF">SAMN05920897_1198</name>
</gene>
<comment type="function">
    <text evidence="10">Involved in pyrimidine base degradation. Catalyzes physiologically the reduction of uracil to 5,6-dihydrouracil (DHU) by using NADH as a specific cosubstrate. It also catalyzes the reverse reaction and the reduction of thymine to 5,6-dihydrothymine (DHT).</text>
</comment>
<dbReference type="PANTHER" id="PTHR43073:SF2">
    <property type="entry name" value="DIHYDROPYRIMIDINE DEHYDROGENASE [NADP(+)]"/>
    <property type="match status" value="1"/>
</dbReference>
<dbReference type="InterPro" id="IPR017900">
    <property type="entry name" value="4Fe4S_Fe_S_CS"/>
</dbReference>
<evidence type="ECO:0000256" key="5">
    <source>
        <dbReference type="ARBA" id="ARBA00023014"/>
    </source>
</evidence>
<dbReference type="GO" id="GO:0005737">
    <property type="term" value="C:cytoplasm"/>
    <property type="evidence" value="ECO:0007669"/>
    <property type="project" value="InterPro"/>
</dbReference>
<evidence type="ECO:0000256" key="2">
    <source>
        <dbReference type="ARBA" id="ARBA00022723"/>
    </source>
</evidence>
<dbReference type="PROSITE" id="PS51379">
    <property type="entry name" value="4FE4S_FER_2"/>
    <property type="match status" value="1"/>
</dbReference>
<evidence type="ECO:0000256" key="7">
    <source>
        <dbReference type="ARBA" id="ARBA00032722"/>
    </source>
</evidence>
<comment type="catalytic activity">
    <reaction evidence="9">
        <text>5,6-dihydrouracil + NAD(+) = uracil + NADH + H(+)</text>
        <dbReference type="Rhea" id="RHEA:20189"/>
        <dbReference type="ChEBI" id="CHEBI:15378"/>
        <dbReference type="ChEBI" id="CHEBI:15901"/>
        <dbReference type="ChEBI" id="CHEBI:17568"/>
        <dbReference type="ChEBI" id="CHEBI:57540"/>
        <dbReference type="ChEBI" id="CHEBI:57945"/>
        <dbReference type="EC" id="1.3.1.1"/>
    </reaction>
</comment>
<evidence type="ECO:0000313" key="15">
    <source>
        <dbReference type="Proteomes" id="UP000186400"/>
    </source>
</evidence>
<dbReference type="GO" id="GO:0002058">
    <property type="term" value="F:uracil binding"/>
    <property type="evidence" value="ECO:0007669"/>
    <property type="project" value="TreeGrafter"/>
</dbReference>
<accession>A0A1N6WVU8</accession>
<dbReference type="PROSITE" id="PS00198">
    <property type="entry name" value="4FE4S_FER_1"/>
    <property type="match status" value="1"/>
</dbReference>
<evidence type="ECO:0000256" key="8">
    <source>
        <dbReference type="ARBA" id="ARBA00047685"/>
    </source>
</evidence>
<dbReference type="EMBL" id="FTMS01000019">
    <property type="protein sequence ID" value="SIQ94145.1"/>
    <property type="molecule type" value="Genomic_DNA"/>
</dbReference>
<keyword evidence="4" id="KW-0408">Iron</keyword>
<keyword evidence="5" id="KW-0411">Iron-sulfur</keyword>
<dbReference type="SUPFAM" id="SSF51395">
    <property type="entry name" value="FMN-linked oxidoreductases"/>
    <property type="match status" value="1"/>
</dbReference>
<dbReference type="InterPro" id="IPR013785">
    <property type="entry name" value="Aldolase_TIM"/>
</dbReference>
<dbReference type="Gene3D" id="3.30.70.20">
    <property type="match status" value="1"/>
</dbReference>
<dbReference type="GO" id="GO:0006210">
    <property type="term" value="P:thymine catabolic process"/>
    <property type="evidence" value="ECO:0007669"/>
    <property type="project" value="TreeGrafter"/>
</dbReference>
<evidence type="ECO:0000259" key="13">
    <source>
        <dbReference type="PROSITE" id="PS51379"/>
    </source>
</evidence>
<evidence type="ECO:0000256" key="11">
    <source>
        <dbReference type="ARBA" id="ARBA00049714"/>
    </source>
</evidence>
<dbReference type="InterPro" id="IPR017896">
    <property type="entry name" value="4Fe4S_Fe-S-bd"/>
</dbReference>
<dbReference type="STRING" id="159291.SAMN05920897_1198"/>
<reference evidence="14 15" key="1">
    <citation type="submission" date="2017-01" db="EMBL/GenBank/DDBJ databases">
        <authorList>
            <person name="Mah S.A."/>
            <person name="Swanson W.J."/>
            <person name="Moy G.W."/>
            <person name="Vacquier V.D."/>
        </authorList>
    </citation>
    <scope>NUCLEOTIDE SEQUENCE [LARGE SCALE GENOMIC DNA]</scope>
    <source>
        <strain evidence="14 15">ASpG1</strain>
    </source>
</reference>
<dbReference type="Pfam" id="PF01180">
    <property type="entry name" value="DHO_dh"/>
    <property type="match status" value="1"/>
</dbReference>
<dbReference type="EC" id="1.3.1.1" evidence="12"/>
<dbReference type="GO" id="GO:0006212">
    <property type="term" value="P:uracil catabolic process"/>
    <property type="evidence" value="ECO:0007669"/>
    <property type="project" value="TreeGrafter"/>
</dbReference>
<dbReference type="GO" id="GO:0004159">
    <property type="term" value="F:dihydropyrimidine dehydrogenase (NAD+) activity"/>
    <property type="evidence" value="ECO:0007669"/>
    <property type="project" value="UniProtKB-EC"/>
</dbReference>
<name>A0A1N6WVU8_9SPIO</name>
<comment type="subunit">
    <text evidence="11">Heterotetramer of 2 PreA and 2 PreT subunits.</text>
</comment>
<dbReference type="Gene3D" id="3.20.20.70">
    <property type="entry name" value="Aldolase class I"/>
    <property type="match status" value="1"/>
</dbReference>
<evidence type="ECO:0000256" key="6">
    <source>
        <dbReference type="ARBA" id="ARBA00030119"/>
    </source>
</evidence>
<keyword evidence="15" id="KW-1185">Reference proteome</keyword>
<dbReference type="RefSeq" id="WP_234969113.1">
    <property type="nucleotide sequence ID" value="NZ_FTMS01000019.1"/>
</dbReference>
<dbReference type="SUPFAM" id="SSF54862">
    <property type="entry name" value="4Fe-4S ferredoxins"/>
    <property type="match status" value="1"/>
</dbReference>
<evidence type="ECO:0000256" key="3">
    <source>
        <dbReference type="ARBA" id="ARBA00023002"/>
    </source>
</evidence>
<dbReference type="InterPro" id="IPR005720">
    <property type="entry name" value="Dihydroorotate_DH_cat"/>
</dbReference>
<comment type="catalytic activity">
    <reaction evidence="8">
        <text>5,6-dihydrothymine + NAD(+) = thymine + NADH + H(+)</text>
        <dbReference type="Rhea" id="RHEA:28791"/>
        <dbReference type="ChEBI" id="CHEBI:15378"/>
        <dbReference type="ChEBI" id="CHEBI:17821"/>
        <dbReference type="ChEBI" id="CHEBI:27468"/>
        <dbReference type="ChEBI" id="CHEBI:57540"/>
        <dbReference type="ChEBI" id="CHEBI:57945"/>
        <dbReference type="EC" id="1.3.1.1"/>
    </reaction>
</comment>
<keyword evidence="2" id="KW-0479">Metal-binding</keyword>
<evidence type="ECO:0000256" key="1">
    <source>
        <dbReference type="ARBA" id="ARBA00010804"/>
    </source>
</evidence>